<evidence type="ECO:0000313" key="2">
    <source>
        <dbReference type="EMBL" id="MCI74497.1"/>
    </source>
</evidence>
<accession>A0A392UP12</accession>
<evidence type="ECO:0000256" key="1">
    <source>
        <dbReference type="SAM" id="MobiDB-lite"/>
    </source>
</evidence>
<organism evidence="2 3">
    <name type="scientific">Trifolium medium</name>
    <dbReference type="NCBI Taxonomy" id="97028"/>
    <lineage>
        <taxon>Eukaryota</taxon>
        <taxon>Viridiplantae</taxon>
        <taxon>Streptophyta</taxon>
        <taxon>Embryophyta</taxon>
        <taxon>Tracheophyta</taxon>
        <taxon>Spermatophyta</taxon>
        <taxon>Magnoliopsida</taxon>
        <taxon>eudicotyledons</taxon>
        <taxon>Gunneridae</taxon>
        <taxon>Pentapetalae</taxon>
        <taxon>rosids</taxon>
        <taxon>fabids</taxon>
        <taxon>Fabales</taxon>
        <taxon>Fabaceae</taxon>
        <taxon>Papilionoideae</taxon>
        <taxon>50 kb inversion clade</taxon>
        <taxon>NPAAA clade</taxon>
        <taxon>Hologalegina</taxon>
        <taxon>IRL clade</taxon>
        <taxon>Trifolieae</taxon>
        <taxon>Trifolium</taxon>
    </lineage>
</organism>
<dbReference type="Proteomes" id="UP000265520">
    <property type="component" value="Unassembled WGS sequence"/>
</dbReference>
<keyword evidence="3" id="KW-1185">Reference proteome</keyword>
<feature type="region of interest" description="Disordered" evidence="1">
    <location>
        <begin position="1"/>
        <end position="32"/>
    </location>
</feature>
<evidence type="ECO:0000313" key="3">
    <source>
        <dbReference type="Proteomes" id="UP000265520"/>
    </source>
</evidence>
<comment type="caution">
    <text evidence="2">The sequence shown here is derived from an EMBL/GenBank/DDBJ whole genome shotgun (WGS) entry which is preliminary data.</text>
</comment>
<feature type="compositionally biased region" description="Low complexity" evidence="1">
    <location>
        <begin position="18"/>
        <end position="32"/>
    </location>
</feature>
<reference evidence="2 3" key="1">
    <citation type="journal article" date="2018" name="Front. Plant Sci.">
        <title>Red Clover (Trifolium pratense) and Zigzag Clover (T. medium) - A Picture of Genomic Similarities and Differences.</title>
        <authorList>
            <person name="Dluhosova J."/>
            <person name="Istvanek J."/>
            <person name="Nedelnik J."/>
            <person name="Repkova J."/>
        </authorList>
    </citation>
    <scope>NUCLEOTIDE SEQUENCE [LARGE SCALE GENOMIC DNA]</scope>
    <source>
        <strain evidence="3">cv. 10/8</strain>
        <tissue evidence="2">Leaf</tissue>
    </source>
</reference>
<feature type="non-terminal residue" evidence="2">
    <location>
        <position position="32"/>
    </location>
</feature>
<dbReference type="EMBL" id="LXQA010862042">
    <property type="protein sequence ID" value="MCI74497.1"/>
    <property type="molecule type" value="Genomic_DNA"/>
</dbReference>
<proteinExistence type="predicted"/>
<name>A0A392UP12_9FABA</name>
<protein>
    <submittedName>
        <fullName evidence="2">Uncharacterized protein</fullName>
    </submittedName>
</protein>
<dbReference type="AlphaFoldDB" id="A0A392UP12"/>
<feature type="compositionally biased region" description="Basic residues" evidence="1">
    <location>
        <begin position="1"/>
        <end position="10"/>
    </location>
</feature>
<sequence>MGNQRNRRMRSKEDTEDAGAVVVVSASSQHYE</sequence>